<name>A0A7W9SUW8_ARMRO</name>
<feature type="domain" description="CusB-like beta-barrel" evidence="3">
    <location>
        <begin position="358"/>
        <end position="430"/>
    </location>
</feature>
<feature type="compositionally biased region" description="Low complexity" evidence="2">
    <location>
        <begin position="148"/>
        <end position="164"/>
    </location>
</feature>
<organism evidence="4 5">
    <name type="scientific">Armatimonas rosea</name>
    <dbReference type="NCBI Taxonomy" id="685828"/>
    <lineage>
        <taxon>Bacteria</taxon>
        <taxon>Bacillati</taxon>
        <taxon>Armatimonadota</taxon>
        <taxon>Armatimonadia</taxon>
        <taxon>Armatimonadales</taxon>
        <taxon>Armatimonadaceae</taxon>
        <taxon>Armatimonas</taxon>
    </lineage>
</organism>
<evidence type="ECO:0000256" key="2">
    <source>
        <dbReference type="SAM" id="MobiDB-lite"/>
    </source>
</evidence>
<dbReference type="InterPro" id="IPR006143">
    <property type="entry name" value="RND_pump_MFP"/>
</dbReference>
<dbReference type="EMBL" id="JACHGW010000004">
    <property type="protein sequence ID" value="MBB6052674.1"/>
    <property type="molecule type" value="Genomic_DNA"/>
</dbReference>
<dbReference type="FunFam" id="2.40.30.170:FF:000010">
    <property type="entry name" value="Efflux RND transporter periplasmic adaptor subunit"/>
    <property type="match status" value="1"/>
</dbReference>
<dbReference type="Pfam" id="PF25954">
    <property type="entry name" value="Beta-barrel_RND_2"/>
    <property type="match status" value="1"/>
</dbReference>
<keyword evidence="5" id="KW-1185">Reference proteome</keyword>
<dbReference type="Gene3D" id="2.40.420.20">
    <property type="match status" value="1"/>
</dbReference>
<comment type="similarity">
    <text evidence="1">Belongs to the membrane fusion protein (MFP) (TC 8.A.1) family.</text>
</comment>
<evidence type="ECO:0000259" key="3">
    <source>
        <dbReference type="Pfam" id="PF25954"/>
    </source>
</evidence>
<dbReference type="NCBIfam" id="TIGR01730">
    <property type="entry name" value="RND_mfp"/>
    <property type="match status" value="1"/>
</dbReference>
<dbReference type="RefSeq" id="WP_184202148.1">
    <property type="nucleotide sequence ID" value="NZ_JACHGW010000004.1"/>
</dbReference>
<sequence>MMLRNERLLGALALVNLGLGLASGCARSTAQAPPSPLGGIPVESITAQLQLSQAKVQLSGQVEPYRIATVSSEVAARLTALPITVGARVGVGGLLAQLDSGVATATLHEAEAGLRQSRAARSQAEAEYARAVVETAAAQQAAHAQLAQAEAGEKGATAQATQAAEGERKARSATRAQELLQAVAALAQAQADDRLATKERDRVAVLLSEGVVGQQALDRAQAAQEAAAARKSAAEQGLSLAREGARDEDIRSAAAGVAQASAGVASFQAQKDAARAQLRVAATRPARLESIRRQIEGLKAQEARAAASVEQARLLVLKHRVVAPFAGRVLAKLTESGQTLAPGSPIARLGELSRVKAVFAVPEAARLALRPGQRVPLTADALPGKRFTGVIETVGYQADPRTRAFAVEVRVENPQEALLPNMVVRLALDAAPTTTKAVFIPLSAVATDGSRSYVFLLKSGKAQRKDIVTGPVQGERVLVQAGLVGGETLAATPQRLTDGVAVAARAEVTK</sequence>
<gene>
    <name evidence="4" type="ORF">HNQ39_004495</name>
</gene>
<dbReference type="GO" id="GO:0015562">
    <property type="term" value="F:efflux transmembrane transporter activity"/>
    <property type="evidence" value="ECO:0007669"/>
    <property type="project" value="TreeGrafter"/>
</dbReference>
<dbReference type="Gene3D" id="2.40.30.170">
    <property type="match status" value="1"/>
</dbReference>
<dbReference type="GO" id="GO:1990281">
    <property type="term" value="C:efflux pump complex"/>
    <property type="evidence" value="ECO:0007669"/>
    <property type="project" value="TreeGrafter"/>
</dbReference>
<dbReference type="Gene3D" id="2.40.50.100">
    <property type="match status" value="1"/>
</dbReference>
<evidence type="ECO:0000313" key="4">
    <source>
        <dbReference type="EMBL" id="MBB6052674.1"/>
    </source>
</evidence>
<dbReference type="InterPro" id="IPR058792">
    <property type="entry name" value="Beta-barrel_RND_2"/>
</dbReference>
<dbReference type="PROSITE" id="PS51257">
    <property type="entry name" value="PROKAR_LIPOPROTEIN"/>
    <property type="match status" value="1"/>
</dbReference>
<dbReference type="Proteomes" id="UP000520814">
    <property type="component" value="Unassembled WGS sequence"/>
</dbReference>
<accession>A0A7W9SUW8</accession>
<dbReference type="SUPFAM" id="SSF111369">
    <property type="entry name" value="HlyD-like secretion proteins"/>
    <property type="match status" value="2"/>
</dbReference>
<evidence type="ECO:0000256" key="1">
    <source>
        <dbReference type="ARBA" id="ARBA00009477"/>
    </source>
</evidence>
<proteinExistence type="inferred from homology"/>
<dbReference type="PANTHER" id="PTHR30469:SF15">
    <property type="entry name" value="HLYD FAMILY OF SECRETION PROTEINS"/>
    <property type="match status" value="1"/>
</dbReference>
<dbReference type="Gene3D" id="1.10.287.470">
    <property type="entry name" value="Helix hairpin bin"/>
    <property type="match status" value="1"/>
</dbReference>
<reference evidence="4 5" key="1">
    <citation type="submission" date="2020-08" db="EMBL/GenBank/DDBJ databases">
        <title>Genomic Encyclopedia of Type Strains, Phase IV (KMG-IV): sequencing the most valuable type-strain genomes for metagenomic binning, comparative biology and taxonomic classification.</title>
        <authorList>
            <person name="Goeker M."/>
        </authorList>
    </citation>
    <scope>NUCLEOTIDE SEQUENCE [LARGE SCALE GENOMIC DNA]</scope>
    <source>
        <strain evidence="4 5">DSM 23562</strain>
    </source>
</reference>
<evidence type="ECO:0000313" key="5">
    <source>
        <dbReference type="Proteomes" id="UP000520814"/>
    </source>
</evidence>
<feature type="region of interest" description="Disordered" evidence="2">
    <location>
        <begin position="148"/>
        <end position="172"/>
    </location>
</feature>
<protein>
    <submittedName>
        <fullName evidence="4">RND family efflux transporter MFP subunit</fullName>
    </submittedName>
</protein>
<dbReference type="AlphaFoldDB" id="A0A7W9SUW8"/>
<comment type="caution">
    <text evidence="4">The sequence shown here is derived from an EMBL/GenBank/DDBJ whole genome shotgun (WGS) entry which is preliminary data.</text>
</comment>
<dbReference type="PANTHER" id="PTHR30469">
    <property type="entry name" value="MULTIDRUG RESISTANCE PROTEIN MDTA"/>
    <property type="match status" value="1"/>
</dbReference>